<name>A0A2S5B0W9_9BASI</name>
<dbReference type="OrthoDB" id="10250504at2759"/>
<feature type="compositionally biased region" description="Low complexity" evidence="3">
    <location>
        <begin position="415"/>
        <end position="424"/>
    </location>
</feature>
<dbReference type="STRING" id="741276.A0A2S5B0W9"/>
<feature type="compositionally biased region" description="Basic and acidic residues" evidence="3">
    <location>
        <begin position="255"/>
        <end position="265"/>
    </location>
</feature>
<evidence type="ECO:0000256" key="1">
    <source>
        <dbReference type="ARBA" id="ARBA00022478"/>
    </source>
</evidence>
<sequence>MSSHHASAAGAASLRLESVASSSSKQLATAATAANDGEFVAFKASMRLPIAPVFASRGDNLFPGHDGGMDGVREVLAGWVMRYLPPLRAVLLSFSPTPRFLHPAQRFKSSRVPFDSLYESENESDEEADAQEQAQQRGVRLKTLPMVDGSGFTLAHVEWEGVGWRPRVGMKLTGTLTLASASHVSLLLHNLFNASIPVSHIPTDTWEWDPEYPVPSVVLERRNAALPLKQVMSEVVQKANDAAQEAAEAEEGDEEAKQEADAEAKAEEEEAEEEYLAERGWWVHRKSREPLGGQDGRLDFTLVGLTTSNSLLSCTGSLLADPFSPAAIASLQSSLLTPLNASSSLIQSRLSEKGKKRARDEDEIEEVVAGAESESDSDASDSELDADDDDRVGTGIPRGHGQQAVPRFNEDDSSDGASESSRSPSPEPVPPPVKKAKKSKADAGDAKPVKADKKKKSGTKVKGE</sequence>
<keyword evidence="2" id="KW-0804">Transcription</keyword>
<dbReference type="InterPro" id="IPR041178">
    <property type="entry name" value="RPA43_OB"/>
</dbReference>
<dbReference type="AlphaFoldDB" id="A0A2S5B0W9"/>
<comment type="caution">
    <text evidence="5">The sequence shown here is derived from an EMBL/GenBank/DDBJ whole genome shotgun (WGS) entry which is preliminary data.</text>
</comment>
<evidence type="ECO:0000256" key="2">
    <source>
        <dbReference type="ARBA" id="ARBA00023163"/>
    </source>
</evidence>
<feature type="region of interest" description="Disordered" evidence="3">
    <location>
        <begin position="239"/>
        <end position="273"/>
    </location>
</feature>
<organism evidence="5 6">
    <name type="scientific">Rhodotorula taiwanensis</name>
    <dbReference type="NCBI Taxonomy" id="741276"/>
    <lineage>
        <taxon>Eukaryota</taxon>
        <taxon>Fungi</taxon>
        <taxon>Dikarya</taxon>
        <taxon>Basidiomycota</taxon>
        <taxon>Pucciniomycotina</taxon>
        <taxon>Microbotryomycetes</taxon>
        <taxon>Sporidiobolales</taxon>
        <taxon>Sporidiobolaceae</taxon>
        <taxon>Rhodotorula</taxon>
    </lineage>
</organism>
<dbReference type="Gene3D" id="3.30.1490.120">
    <property type="entry name" value="RNA polymerase Rpb7-like, N-terminal domain"/>
    <property type="match status" value="1"/>
</dbReference>
<dbReference type="InterPro" id="IPR036898">
    <property type="entry name" value="RNA_pol_Rpb7-like_N_sf"/>
</dbReference>
<feature type="compositionally biased region" description="Basic residues" evidence="3">
    <location>
        <begin position="452"/>
        <end position="464"/>
    </location>
</feature>
<feature type="compositionally biased region" description="Acidic residues" evidence="3">
    <location>
        <begin position="373"/>
        <end position="390"/>
    </location>
</feature>
<keyword evidence="1" id="KW-0240">DNA-directed RNA polymerase</keyword>
<feature type="region of interest" description="Disordered" evidence="3">
    <location>
        <begin position="349"/>
        <end position="464"/>
    </location>
</feature>
<dbReference type="EMBL" id="PJQD01000118">
    <property type="protein sequence ID" value="POY70406.1"/>
    <property type="molecule type" value="Genomic_DNA"/>
</dbReference>
<keyword evidence="6" id="KW-1185">Reference proteome</keyword>
<reference evidence="5 6" key="1">
    <citation type="journal article" date="2018" name="Front. Microbiol.">
        <title>Prospects for Fungal Bioremediation of Acidic Radioactive Waste Sites: Characterization and Genome Sequence of Rhodotorula taiwanensis MD1149.</title>
        <authorList>
            <person name="Tkavc R."/>
            <person name="Matrosova V.Y."/>
            <person name="Grichenko O.E."/>
            <person name="Gostincar C."/>
            <person name="Volpe R.P."/>
            <person name="Klimenkova P."/>
            <person name="Gaidamakova E.K."/>
            <person name="Zhou C.E."/>
            <person name="Stewart B.J."/>
            <person name="Lyman M.G."/>
            <person name="Malfatti S.A."/>
            <person name="Rubinfeld B."/>
            <person name="Courtot M."/>
            <person name="Singh J."/>
            <person name="Dalgard C.L."/>
            <person name="Hamilton T."/>
            <person name="Frey K.G."/>
            <person name="Gunde-Cimerman N."/>
            <person name="Dugan L."/>
            <person name="Daly M.J."/>
        </authorList>
    </citation>
    <scope>NUCLEOTIDE SEQUENCE [LARGE SCALE GENOMIC DNA]</scope>
    <source>
        <strain evidence="5 6">MD1149</strain>
    </source>
</reference>
<evidence type="ECO:0000256" key="3">
    <source>
        <dbReference type="SAM" id="MobiDB-lite"/>
    </source>
</evidence>
<evidence type="ECO:0000313" key="6">
    <source>
        <dbReference type="Proteomes" id="UP000237144"/>
    </source>
</evidence>
<feature type="compositionally biased region" description="Basic and acidic residues" evidence="3">
    <location>
        <begin position="439"/>
        <end position="451"/>
    </location>
</feature>
<dbReference type="Proteomes" id="UP000237144">
    <property type="component" value="Unassembled WGS sequence"/>
</dbReference>
<protein>
    <recommendedName>
        <fullName evidence="4">RPA43 OB domain-containing protein</fullName>
    </recommendedName>
</protein>
<dbReference type="Pfam" id="PF17875">
    <property type="entry name" value="RPA43_OB"/>
    <property type="match status" value="1"/>
</dbReference>
<evidence type="ECO:0000313" key="5">
    <source>
        <dbReference type="EMBL" id="POY70406.1"/>
    </source>
</evidence>
<proteinExistence type="predicted"/>
<dbReference type="GO" id="GO:0000428">
    <property type="term" value="C:DNA-directed RNA polymerase complex"/>
    <property type="evidence" value="ECO:0007669"/>
    <property type="project" value="UniProtKB-KW"/>
</dbReference>
<gene>
    <name evidence="5" type="ORF">BMF94_6581</name>
</gene>
<dbReference type="Gene3D" id="2.40.50.1060">
    <property type="match status" value="1"/>
</dbReference>
<evidence type="ECO:0000259" key="4">
    <source>
        <dbReference type="Pfam" id="PF17875"/>
    </source>
</evidence>
<feature type="domain" description="RPA43 OB" evidence="4">
    <location>
        <begin position="166"/>
        <end position="319"/>
    </location>
</feature>
<accession>A0A2S5B0W9</accession>